<evidence type="ECO:0000313" key="2">
    <source>
        <dbReference type="Proteomes" id="UP000270411"/>
    </source>
</evidence>
<sequence length="68" mass="7582">MTTAFIKTAERFLVRIAEDPTPSPDESAIPLADGEFLEAGKWRWTGDGWEPGELVWESSLPGYVFVPN</sequence>
<gene>
    <name evidence="1" type="ORF">EHF44_16680</name>
</gene>
<proteinExistence type="predicted"/>
<evidence type="ECO:0000313" key="1">
    <source>
        <dbReference type="EMBL" id="AZG14923.1"/>
    </source>
</evidence>
<protein>
    <submittedName>
        <fullName evidence="1">Uncharacterized protein</fullName>
    </submittedName>
</protein>
<name>A0A3G8H2Z3_9BURK</name>
<dbReference type="AlphaFoldDB" id="A0A3G8H2Z3"/>
<dbReference type="KEGG" id="cpau:EHF44_16680"/>
<accession>A0A3G8H2Z3</accession>
<reference evidence="2" key="1">
    <citation type="submission" date="2018-11" db="EMBL/GenBank/DDBJ databases">
        <title>FDA dAtabase for Regulatory Grade micrObial Sequences (FDA-ARGOS): Supporting development and validation of Infectious Disease Dx tests.</title>
        <authorList>
            <person name="Goldberg B."/>
            <person name="Campos J."/>
            <person name="Tallon L."/>
            <person name="Sadzewicz L."/>
            <person name="Zhao X."/>
            <person name="Vavikolanu K."/>
            <person name="Mehta A."/>
            <person name="Aluvathingal J."/>
            <person name="Nadendla S."/>
            <person name="Geyer C."/>
            <person name="Nandy P."/>
            <person name="Yan Y."/>
            <person name="Sichtig H."/>
        </authorList>
    </citation>
    <scope>NUCLEOTIDE SEQUENCE [LARGE SCALE GENOMIC DNA]</scope>
    <source>
        <strain evidence="2">FDAARGOS_614</strain>
    </source>
</reference>
<dbReference type="Proteomes" id="UP000270411">
    <property type="component" value="Chromosome 1"/>
</dbReference>
<dbReference type="EMBL" id="CP033969">
    <property type="protein sequence ID" value="AZG14923.1"/>
    <property type="molecule type" value="Genomic_DNA"/>
</dbReference>
<dbReference type="RefSeq" id="WP_124684675.1">
    <property type="nucleotide sequence ID" value="NZ_CP033969.1"/>
</dbReference>
<organism evidence="1 2">
    <name type="scientific">Cupriavidus pauculus</name>
    <dbReference type="NCBI Taxonomy" id="82633"/>
    <lineage>
        <taxon>Bacteria</taxon>
        <taxon>Pseudomonadati</taxon>
        <taxon>Pseudomonadota</taxon>
        <taxon>Betaproteobacteria</taxon>
        <taxon>Burkholderiales</taxon>
        <taxon>Burkholderiaceae</taxon>
        <taxon>Cupriavidus</taxon>
    </lineage>
</organism>